<comment type="caution">
    <text evidence="3">The sequence shown here is derived from an EMBL/GenBank/DDBJ whole genome shotgun (WGS) entry which is preliminary data.</text>
</comment>
<dbReference type="Pfam" id="PF00535">
    <property type="entry name" value="Glycos_transf_2"/>
    <property type="match status" value="1"/>
</dbReference>
<keyword evidence="3" id="KW-0808">Transferase</keyword>
<comment type="similarity">
    <text evidence="1">Belongs to the glycosyltransferase 2 family.</text>
</comment>
<keyword evidence="4" id="KW-1185">Reference proteome</keyword>
<protein>
    <submittedName>
        <fullName evidence="3">Glycosyltransferase</fullName>
    </submittedName>
</protein>
<name>A0A6L8V1H5_9BACL</name>
<organism evidence="3 4">
    <name type="scientific">Paenibacillus silvestris</name>
    <dbReference type="NCBI Taxonomy" id="2606219"/>
    <lineage>
        <taxon>Bacteria</taxon>
        <taxon>Bacillati</taxon>
        <taxon>Bacillota</taxon>
        <taxon>Bacilli</taxon>
        <taxon>Bacillales</taxon>
        <taxon>Paenibacillaceae</taxon>
        <taxon>Paenibacillus</taxon>
    </lineage>
</organism>
<dbReference type="RefSeq" id="WP_161407260.1">
    <property type="nucleotide sequence ID" value="NZ_WTUZ01000016.1"/>
</dbReference>
<sequence>MVHDQPKPRVSIIICTYNRADLLQITLYALPALAAIDMAEILIVDNNSTDHTREISESFALRQAGFMRVRYIFEPTQGLSAARNRGIQEAQGEIIAYLDDDAVPCLGWIRTIVDTFDHRQDVYAIGGMIRPKFESERPAWLIKSLELPYTIVDRGEDVHEYPMNKHPFGANMAIRKSFHETYLFPTDLGRKGTLLLSGEESWIFEQMQQEKKTILYHPSMVVDHFIPDNRLTKDWIKQRYYYQGITNGSMHKGFMGKSALLVNVACRALYIAVNALFAHSEGEKLLIACRIQSIKGTLLTMRSRVKMRLTG</sequence>
<dbReference type="Proteomes" id="UP000481087">
    <property type="component" value="Unassembled WGS sequence"/>
</dbReference>
<dbReference type="PANTHER" id="PTHR22916">
    <property type="entry name" value="GLYCOSYLTRANSFERASE"/>
    <property type="match status" value="1"/>
</dbReference>
<dbReference type="SUPFAM" id="SSF53448">
    <property type="entry name" value="Nucleotide-diphospho-sugar transferases"/>
    <property type="match status" value="1"/>
</dbReference>
<feature type="domain" description="Glycosyltransferase 2-like" evidence="2">
    <location>
        <begin position="11"/>
        <end position="180"/>
    </location>
</feature>
<dbReference type="Gene3D" id="3.90.550.10">
    <property type="entry name" value="Spore Coat Polysaccharide Biosynthesis Protein SpsA, Chain A"/>
    <property type="match status" value="1"/>
</dbReference>
<reference evidence="3 4" key="1">
    <citation type="submission" date="2019-12" db="EMBL/GenBank/DDBJ databases">
        <title>Paenibacillus sp. nov. sp. isolated from soil.</title>
        <authorList>
            <person name="Kim J."/>
            <person name="Jeong S.E."/>
            <person name="Jung H.S."/>
            <person name="Jeon C.O."/>
        </authorList>
    </citation>
    <scope>NUCLEOTIDE SEQUENCE [LARGE SCALE GENOMIC DNA]</scope>
    <source>
        <strain evidence="3 4">5J-6</strain>
    </source>
</reference>
<evidence type="ECO:0000313" key="3">
    <source>
        <dbReference type="EMBL" id="MZQ83080.1"/>
    </source>
</evidence>
<dbReference type="GO" id="GO:0016740">
    <property type="term" value="F:transferase activity"/>
    <property type="evidence" value="ECO:0007669"/>
    <property type="project" value="UniProtKB-KW"/>
</dbReference>
<dbReference type="CDD" id="cd00761">
    <property type="entry name" value="Glyco_tranf_GTA_type"/>
    <property type="match status" value="1"/>
</dbReference>
<proteinExistence type="inferred from homology"/>
<evidence type="ECO:0000313" key="4">
    <source>
        <dbReference type="Proteomes" id="UP000481087"/>
    </source>
</evidence>
<dbReference type="AlphaFoldDB" id="A0A6L8V1H5"/>
<gene>
    <name evidence="3" type="ORF">GQF01_13280</name>
</gene>
<accession>A0A6L8V1H5</accession>
<dbReference type="InterPro" id="IPR029044">
    <property type="entry name" value="Nucleotide-diphossugar_trans"/>
</dbReference>
<evidence type="ECO:0000259" key="2">
    <source>
        <dbReference type="Pfam" id="PF00535"/>
    </source>
</evidence>
<dbReference type="EMBL" id="WTUZ01000016">
    <property type="protein sequence ID" value="MZQ83080.1"/>
    <property type="molecule type" value="Genomic_DNA"/>
</dbReference>
<evidence type="ECO:0000256" key="1">
    <source>
        <dbReference type="ARBA" id="ARBA00006739"/>
    </source>
</evidence>
<dbReference type="InterPro" id="IPR001173">
    <property type="entry name" value="Glyco_trans_2-like"/>
</dbReference>